<feature type="domain" description="HTH araC/xylS-type" evidence="3">
    <location>
        <begin position="222"/>
        <end position="324"/>
    </location>
</feature>
<dbReference type="Pfam" id="PF12833">
    <property type="entry name" value="HTH_18"/>
    <property type="match status" value="1"/>
</dbReference>
<dbReference type="InterPro" id="IPR052158">
    <property type="entry name" value="INH-QAR"/>
</dbReference>
<evidence type="ECO:0000259" key="3">
    <source>
        <dbReference type="PROSITE" id="PS01124"/>
    </source>
</evidence>
<sequence length="331" mass="36382">MYKVIGLAFDGCQATGLTSPFDVFNVVNSIWKQTRGEDDTLYECQLASRDGGWVSCSNGMRIMADVSFAQMPEADLIVIPGIHHLDVRSLLKRLAQLDEETQWLSQYIQRGIPIAANCSGVFLLGDAGGLVGKRATTAWWLGKAFSSRYPAVEHCPDTMLVNDQGAYTSGSMTANLGAMLALVEQQVGRHLAQSAARNMLIDAAQSTASPYIFMQESSDHQDSLVLAIESQLQRDVSHKLCLQTLASGHGVSVRTLSRRFKAANGISVADYQQQLRFEQTKLLLETTSLSLEQVVERVGYASPSSLRRLFQKALGESPSHYRKRVQQKGAH</sequence>
<dbReference type="InterPro" id="IPR009057">
    <property type="entry name" value="Homeodomain-like_sf"/>
</dbReference>
<dbReference type="PANTHER" id="PTHR43130">
    <property type="entry name" value="ARAC-FAMILY TRANSCRIPTIONAL REGULATOR"/>
    <property type="match status" value="1"/>
</dbReference>
<dbReference type="PROSITE" id="PS01124">
    <property type="entry name" value="HTH_ARAC_FAMILY_2"/>
    <property type="match status" value="1"/>
</dbReference>
<dbReference type="InterPro" id="IPR018060">
    <property type="entry name" value="HTH_AraC"/>
</dbReference>
<dbReference type="GO" id="GO:0043565">
    <property type="term" value="F:sequence-specific DNA binding"/>
    <property type="evidence" value="ECO:0007669"/>
    <property type="project" value="InterPro"/>
</dbReference>
<reference evidence="4 5" key="1">
    <citation type="submission" date="2018-11" db="EMBL/GenBank/DDBJ databases">
        <title>The draft genome sequence of Amphritea opalescens ANRC-JH13T.</title>
        <authorList>
            <person name="Fang Z."/>
            <person name="Zhang Y."/>
            <person name="Han X."/>
        </authorList>
    </citation>
    <scope>NUCLEOTIDE SEQUENCE [LARGE SCALE GENOMIC DNA]</scope>
    <source>
        <strain evidence="4 5">ANRC-JH13</strain>
    </source>
</reference>
<evidence type="ECO:0000313" key="4">
    <source>
        <dbReference type="EMBL" id="RTE67212.1"/>
    </source>
</evidence>
<dbReference type="InterPro" id="IPR029062">
    <property type="entry name" value="Class_I_gatase-like"/>
</dbReference>
<dbReference type="SUPFAM" id="SSF46689">
    <property type="entry name" value="Homeodomain-like"/>
    <property type="match status" value="2"/>
</dbReference>
<dbReference type="PANTHER" id="PTHR43130:SF3">
    <property type="entry name" value="HTH-TYPE TRANSCRIPTIONAL REGULATOR RV1931C"/>
    <property type="match status" value="1"/>
</dbReference>
<name>A0A430KUN4_9GAMM</name>
<gene>
    <name evidence="4" type="ORF">EH243_03130</name>
</gene>
<evidence type="ECO:0000313" key="5">
    <source>
        <dbReference type="Proteomes" id="UP000283087"/>
    </source>
</evidence>
<proteinExistence type="predicted"/>
<dbReference type="Gene3D" id="3.40.50.880">
    <property type="match status" value="1"/>
</dbReference>
<dbReference type="AlphaFoldDB" id="A0A430KUN4"/>
<protein>
    <submittedName>
        <fullName evidence="4">Helix-turn-helix domain-containing protein</fullName>
    </submittedName>
</protein>
<organism evidence="4 5">
    <name type="scientific">Amphritea opalescens</name>
    <dbReference type="NCBI Taxonomy" id="2490544"/>
    <lineage>
        <taxon>Bacteria</taxon>
        <taxon>Pseudomonadati</taxon>
        <taxon>Pseudomonadota</taxon>
        <taxon>Gammaproteobacteria</taxon>
        <taxon>Oceanospirillales</taxon>
        <taxon>Oceanospirillaceae</taxon>
        <taxon>Amphritea</taxon>
    </lineage>
</organism>
<dbReference type="Gene3D" id="1.10.10.60">
    <property type="entry name" value="Homeodomain-like"/>
    <property type="match status" value="1"/>
</dbReference>
<accession>A0A430KUN4</accession>
<dbReference type="SMART" id="SM00342">
    <property type="entry name" value="HTH_ARAC"/>
    <property type="match status" value="1"/>
</dbReference>
<dbReference type="CDD" id="cd03138">
    <property type="entry name" value="GATase1_AraC_2"/>
    <property type="match status" value="1"/>
</dbReference>
<dbReference type="InterPro" id="IPR002818">
    <property type="entry name" value="DJ-1/PfpI"/>
</dbReference>
<dbReference type="EMBL" id="RQXW01000002">
    <property type="protein sequence ID" value="RTE67212.1"/>
    <property type="molecule type" value="Genomic_DNA"/>
</dbReference>
<evidence type="ECO:0000256" key="1">
    <source>
        <dbReference type="ARBA" id="ARBA00023015"/>
    </source>
</evidence>
<dbReference type="RefSeq" id="WP_126157180.1">
    <property type="nucleotide sequence ID" value="NZ_RQXW01000002.1"/>
</dbReference>
<keyword evidence="2" id="KW-0804">Transcription</keyword>
<keyword evidence="1" id="KW-0805">Transcription regulation</keyword>
<dbReference type="SUPFAM" id="SSF52317">
    <property type="entry name" value="Class I glutamine amidotransferase-like"/>
    <property type="match status" value="1"/>
</dbReference>
<dbReference type="OrthoDB" id="9803764at2"/>
<comment type="caution">
    <text evidence="4">The sequence shown here is derived from an EMBL/GenBank/DDBJ whole genome shotgun (WGS) entry which is preliminary data.</text>
</comment>
<dbReference type="Pfam" id="PF01965">
    <property type="entry name" value="DJ-1_PfpI"/>
    <property type="match status" value="1"/>
</dbReference>
<dbReference type="GO" id="GO:0003700">
    <property type="term" value="F:DNA-binding transcription factor activity"/>
    <property type="evidence" value="ECO:0007669"/>
    <property type="project" value="InterPro"/>
</dbReference>
<evidence type="ECO:0000256" key="2">
    <source>
        <dbReference type="ARBA" id="ARBA00023163"/>
    </source>
</evidence>
<dbReference type="Proteomes" id="UP000283087">
    <property type="component" value="Unassembled WGS sequence"/>
</dbReference>
<keyword evidence="5" id="KW-1185">Reference proteome</keyword>